<keyword evidence="2" id="KW-0378">Hydrolase</keyword>
<dbReference type="EMBL" id="QHHQ01000005">
    <property type="protein sequence ID" value="RAH99252.1"/>
    <property type="molecule type" value="Genomic_DNA"/>
</dbReference>
<dbReference type="InterPro" id="IPR000120">
    <property type="entry name" value="Amidase"/>
</dbReference>
<dbReference type="InterPro" id="IPR014087">
    <property type="entry name" value="Carboxybiuret_hydro_AtzE"/>
</dbReference>
<dbReference type="NCBIfam" id="NF006631">
    <property type="entry name" value="PRK09201.1"/>
    <property type="match status" value="1"/>
</dbReference>
<dbReference type="NCBIfam" id="TIGR02715">
    <property type="entry name" value="amido_AtzE"/>
    <property type="match status" value="1"/>
</dbReference>
<dbReference type="Gene3D" id="3.90.1300.10">
    <property type="entry name" value="Amidase signature (AS) domain"/>
    <property type="match status" value="1"/>
</dbReference>
<accession>A0A8B2NPX7</accession>
<dbReference type="InterPro" id="IPR023631">
    <property type="entry name" value="Amidase_dom"/>
</dbReference>
<dbReference type="GO" id="GO:0016787">
    <property type="term" value="F:hydrolase activity"/>
    <property type="evidence" value="ECO:0007669"/>
    <property type="project" value="UniProtKB-KW"/>
</dbReference>
<dbReference type="RefSeq" id="WP_111349354.1">
    <property type="nucleotide sequence ID" value="NZ_QHHQ01000005.1"/>
</dbReference>
<sequence>MKALDAATIARSVAAGATRARDVVDASLERIEAGDGAINAFTAVTAERARARADAVDADVAAGRHVGPLAGVPFAAKNLFDVAGLTTVAGSVILADNPPAAADAQCIADLEAAGAVLVGALNMEELAYGFLTDNAHYGRTHNPVDTARTAGGSSGGSGAAVAAGFVPLTLGSDTNGSVRIPAAFCGVVGLKPTYGRISRRGMVLLAPSQDHVGWLANTVDDVAAAWRVSHPSPGALATDGAAPREATIGLAGGYFAELMSRDVRAAVTEAAELLGPTVPVEFPEPDMARAAAYAITSIEASSLRMDDLRRQPERFDPATRDRFLAGALLPAHWYVRAQVFRDWLRARVRELFERVDVVMMPANPFPAPRFGEEEVEIDGAIHPVRPTIGRFTQAVSSLGLPIVCVPVARPGALPVGVQLMGRPDSEPLLLDVARRLEGAVAARNAAAVTAHSA</sequence>
<name>A0A8B2NPX7_9HYPH</name>
<dbReference type="InterPro" id="IPR036928">
    <property type="entry name" value="AS_sf"/>
</dbReference>
<dbReference type="PANTHER" id="PTHR11895:SF172">
    <property type="entry name" value="GLUTAMYL-TRNA(GLN) AMIDOTRANSFERASE"/>
    <property type="match status" value="1"/>
</dbReference>
<reference evidence="2 3" key="1">
    <citation type="submission" date="2018-05" db="EMBL/GenBank/DDBJ databases">
        <title>Acuticoccus sediminis sp. nov., isolated from deep-sea sediment of Indian Ocean.</title>
        <authorList>
            <person name="Liu X."/>
            <person name="Lai Q."/>
            <person name="Du Y."/>
            <person name="Sun F."/>
            <person name="Zhang X."/>
            <person name="Wang S."/>
            <person name="Shao Z."/>
        </authorList>
    </citation>
    <scope>NUCLEOTIDE SEQUENCE [LARGE SCALE GENOMIC DNA]</scope>
    <source>
        <strain evidence="2 3">PTG4-2</strain>
    </source>
</reference>
<protein>
    <submittedName>
        <fullName evidence="2">AtzE family amidohydrolase</fullName>
    </submittedName>
</protein>
<dbReference type="SUPFAM" id="SSF75304">
    <property type="entry name" value="Amidase signature (AS) enzymes"/>
    <property type="match status" value="1"/>
</dbReference>
<evidence type="ECO:0000313" key="3">
    <source>
        <dbReference type="Proteomes" id="UP000249590"/>
    </source>
</evidence>
<dbReference type="Proteomes" id="UP000249590">
    <property type="component" value="Unassembled WGS sequence"/>
</dbReference>
<organism evidence="2 3">
    <name type="scientific">Acuticoccus sediminis</name>
    <dbReference type="NCBI Taxonomy" id="2184697"/>
    <lineage>
        <taxon>Bacteria</taxon>
        <taxon>Pseudomonadati</taxon>
        <taxon>Pseudomonadota</taxon>
        <taxon>Alphaproteobacteria</taxon>
        <taxon>Hyphomicrobiales</taxon>
        <taxon>Amorphaceae</taxon>
        <taxon>Acuticoccus</taxon>
    </lineage>
</organism>
<dbReference type="PANTHER" id="PTHR11895">
    <property type="entry name" value="TRANSAMIDASE"/>
    <property type="match status" value="1"/>
</dbReference>
<evidence type="ECO:0000313" key="2">
    <source>
        <dbReference type="EMBL" id="RAH99252.1"/>
    </source>
</evidence>
<proteinExistence type="predicted"/>
<comment type="caution">
    <text evidence="2">The sequence shown here is derived from an EMBL/GenBank/DDBJ whole genome shotgun (WGS) entry which is preliminary data.</text>
</comment>
<dbReference type="OrthoDB" id="9811471at2"/>
<evidence type="ECO:0000259" key="1">
    <source>
        <dbReference type="Pfam" id="PF01425"/>
    </source>
</evidence>
<gene>
    <name evidence="2" type="ORF">DLJ53_22175</name>
</gene>
<feature type="domain" description="Amidase" evidence="1">
    <location>
        <begin position="22"/>
        <end position="430"/>
    </location>
</feature>
<keyword evidence="3" id="KW-1185">Reference proteome</keyword>
<dbReference type="Pfam" id="PF01425">
    <property type="entry name" value="Amidase"/>
    <property type="match status" value="1"/>
</dbReference>
<dbReference type="AlphaFoldDB" id="A0A8B2NPX7"/>